<evidence type="ECO:0000313" key="1">
    <source>
        <dbReference type="EMBL" id="TGY85176.1"/>
    </source>
</evidence>
<dbReference type="Proteomes" id="UP000304953">
    <property type="component" value="Unassembled WGS sequence"/>
</dbReference>
<keyword evidence="2" id="KW-1185">Reference proteome</keyword>
<proteinExistence type="predicted"/>
<gene>
    <name evidence="1" type="ORF">E5329_29005</name>
</gene>
<dbReference type="EMBL" id="SRYA01000200">
    <property type="protein sequence ID" value="TGY85176.1"/>
    <property type="molecule type" value="Genomic_DNA"/>
</dbReference>
<evidence type="ECO:0000313" key="2">
    <source>
        <dbReference type="Proteomes" id="UP000304953"/>
    </source>
</evidence>
<organism evidence="1 2">
    <name type="scientific">Petralouisia muris</name>
    <dbReference type="NCBI Taxonomy" id="3032872"/>
    <lineage>
        <taxon>Bacteria</taxon>
        <taxon>Bacillati</taxon>
        <taxon>Bacillota</taxon>
        <taxon>Clostridia</taxon>
        <taxon>Lachnospirales</taxon>
        <taxon>Lachnospiraceae</taxon>
        <taxon>Petralouisia</taxon>
    </lineage>
</organism>
<comment type="caution">
    <text evidence="1">The sequence shown here is derived from an EMBL/GenBank/DDBJ whole genome shotgun (WGS) entry which is preliminary data.</text>
</comment>
<name>A0AC61RLA6_9FIRM</name>
<sequence length="482" mass="56396">MYKYLDKLQHSFLDFNQPLGMHMNPENRWVRLAEQIPWDVFESKYADLFPNDTGNVAKPLRTALGSLIIQKKLCFSDRELVEQITENPYLQYFIGLPGYQEEPPFDASTLVLFRKRLSPEIIMEANDYILNHDDDKKDPPSKDSSEKRDCEKGQEDAVNHGTLIIDATCAPANIRYPQDVSLLNEAREKLETIIYRFCKSYGLPLPRRYRKKARKEYLSFAKGKKHSKKQVRKAVKKQLSYVRRDLGYLEKYMEEGYAPVKKEIPFLLTIMKLYEQQLYMYENKTHTVEHRIVSISQPWLRPIVRGKAKAPVEFGAKLDLSIDEKGYSRIEQISFEAYNESVYLQEAVMRYYNRTGHYPERILVDQIYRTRENRKFCKSKGIRMSGPKLGRPGKKKQTKIEKKQEYQDNTDRIEVEREFSVEKHSYGLGLIVTKLEETQLTSIALSVLTANLFKMQRRILCALLSRLRGFPEEISGKLVIVA</sequence>
<protein>
    <submittedName>
        <fullName evidence="1">IS5 family transposase</fullName>
    </submittedName>
</protein>
<accession>A0AC61RLA6</accession>
<reference evidence="1" key="1">
    <citation type="submission" date="2019-04" db="EMBL/GenBank/DDBJ databases">
        <title>Microbes associate with the intestines of laboratory mice.</title>
        <authorList>
            <person name="Navarre W."/>
            <person name="Wong E."/>
            <person name="Huang K."/>
            <person name="Tropini C."/>
            <person name="Ng K."/>
            <person name="Yu B."/>
        </authorList>
    </citation>
    <scope>NUCLEOTIDE SEQUENCE</scope>
    <source>
        <strain evidence="1">NM01_1-7b</strain>
    </source>
</reference>